<accession>A0A0F6CLP9</accession>
<proteinExistence type="predicted"/>
<dbReference type="HOGENOM" id="CLU_3273012_0_0_14"/>
<reference evidence="1 2" key="1">
    <citation type="journal article" date="2011" name="PLoS ONE">
        <title>Core proteome of the minimal cell: comparative proteomics of three mollicute species.</title>
        <authorList>
            <person name="Fisunov G.Y."/>
            <person name="Alexeev D.G."/>
            <person name="Bazaleev N.A."/>
            <person name="Ladygina V.G."/>
            <person name="Galyamina M.A."/>
            <person name="Kondratov I.G."/>
            <person name="Zhukova N.A."/>
            <person name="Serebryakova M.V."/>
            <person name="Demina I.A."/>
            <person name="Govorun V.M."/>
        </authorList>
    </citation>
    <scope>NUCLEOTIDE SEQUENCE [LARGE SCALE GENOMIC DNA]</scope>
    <source>
        <strain evidence="1 2">S6</strain>
    </source>
</reference>
<dbReference type="AlphaFoldDB" id="A0A0F6CLP9"/>
<gene>
    <name evidence="1" type="ORF">GCW_02895</name>
</gene>
<evidence type="ECO:0000313" key="2">
    <source>
        <dbReference type="Proteomes" id="UP000018735"/>
    </source>
</evidence>
<dbReference type="Proteomes" id="UP000018735">
    <property type="component" value="Chromosome"/>
</dbReference>
<dbReference type="EMBL" id="CP006916">
    <property type="protein sequence ID" value="AHC00022.1"/>
    <property type="molecule type" value="Genomic_DNA"/>
</dbReference>
<organism evidence="1 2">
    <name type="scientific">Mycoplasmoides gallisepticum S6</name>
    <dbReference type="NCBI Taxonomy" id="1006581"/>
    <lineage>
        <taxon>Bacteria</taxon>
        <taxon>Bacillati</taxon>
        <taxon>Mycoplasmatota</taxon>
        <taxon>Mycoplasmoidales</taxon>
        <taxon>Mycoplasmoidaceae</taxon>
        <taxon>Mycoplasmoides</taxon>
    </lineage>
</organism>
<sequence length="41" mass="4788">MQKQMHLQRLHLQKIIAQANNLIKIKVVLEVARTTFIFLAS</sequence>
<protein>
    <submittedName>
        <fullName evidence="1">Uncharacterized protein</fullName>
    </submittedName>
</protein>
<name>A0A0F6CLP9_MYCGL</name>
<dbReference type="KEGG" id="mgz:GCW_02895"/>
<evidence type="ECO:0000313" key="1">
    <source>
        <dbReference type="EMBL" id="AHC00022.1"/>
    </source>
</evidence>